<evidence type="ECO:0000256" key="3">
    <source>
        <dbReference type="ARBA" id="ARBA00022737"/>
    </source>
</evidence>
<protein>
    <recommendedName>
        <fullName evidence="9">Leucine Rich Repeat family protein</fullName>
    </recommendedName>
</protein>
<evidence type="ECO:0000256" key="6">
    <source>
        <dbReference type="SAM" id="MobiDB-lite"/>
    </source>
</evidence>
<feature type="region of interest" description="Disordered" evidence="6">
    <location>
        <begin position="327"/>
        <end position="349"/>
    </location>
</feature>
<evidence type="ECO:0000256" key="5">
    <source>
        <dbReference type="ARBA" id="ARBA00024196"/>
    </source>
</evidence>
<evidence type="ECO:0000256" key="4">
    <source>
        <dbReference type="ARBA" id="ARBA00023242"/>
    </source>
</evidence>
<dbReference type="SUPFAM" id="SSF52058">
    <property type="entry name" value="L domain-like"/>
    <property type="match status" value="1"/>
</dbReference>
<dbReference type="Gene3D" id="3.80.10.10">
    <property type="entry name" value="Ribonuclease Inhibitor"/>
    <property type="match status" value="1"/>
</dbReference>
<accession>A0ABR2HBU1</accession>
<gene>
    <name evidence="7" type="ORF">M9Y10_025706</name>
</gene>
<dbReference type="Proteomes" id="UP001470230">
    <property type="component" value="Unassembled WGS sequence"/>
</dbReference>
<reference evidence="7 8" key="1">
    <citation type="submission" date="2024-04" db="EMBL/GenBank/DDBJ databases">
        <title>Tritrichomonas musculus Genome.</title>
        <authorList>
            <person name="Alves-Ferreira E."/>
            <person name="Grigg M."/>
            <person name="Lorenzi H."/>
            <person name="Galac M."/>
        </authorList>
    </citation>
    <scope>NUCLEOTIDE SEQUENCE [LARGE SCALE GENOMIC DNA]</scope>
    <source>
        <strain evidence="7 8">EAF2021</strain>
    </source>
</reference>
<keyword evidence="3" id="KW-0677">Repeat</keyword>
<comment type="subcellular location">
    <subcellularLocation>
        <location evidence="1">Nucleus</location>
    </subcellularLocation>
</comment>
<evidence type="ECO:0000256" key="1">
    <source>
        <dbReference type="ARBA" id="ARBA00004123"/>
    </source>
</evidence>
<name>A0ABR2HBU1_9EUKA</name>
<keyword evidence="8" id="KW-1185">Reference proteome</keyword>
<keyword evidence="4" id="KW-0539">Nucleus</keyword>
<keyword evidence="2" id="KW-0433">Leucine-rich repeat</keyword>
<organism evidence="7 8">
    <name type="scientific">Tritrichomonas musculus</name>
    <dbReference type="NCBI Taxonomy" id="1915356"/>
    <lineage>
        <taxon>Eukaryota</taxon>
        <taxon>Metamonada</taxon>
        <taxon>Parabasalia</taxon>
        <taxon>Tritrichomonadida</taxon>
        <taxon>Tritrichomonadidae</taxon>
        <taxon>Tritrichomonas</taxon>
    </lineage>
</organism>
<proteinExistence type="inferred from homology"/>
<evidence type="ECO:0008006" key="9">
    <source>
        <dbReference type="Google" id="ProtNLM"/>
    </source>
</evidence>
<evidence type="ECO:0000313" key="7">
    <source>
        <dbReference type="EMBL" id="KAK8842840.1"/>
    </source>
</evidence>
<dbReference type="PANTHER" id="PTHR10552">
    <property type="entry name" value="U2 SMALL NUCLEAR RIBONUCLEOPROTEIN A"/>
    <property type="match status" value="1"/>
</dbReference>
<evidence type="ECO:0000256" key="2">
    <source>
        <dbReference type="ARBA" id="ARBA00022614"/>
    </source>
</evidence>
<sequence length="573" mass="66219">MCTLSSKIEKTNQTYSVRATSKGISRIDLVPPKFLHCAVLFISHNSIHTLKKIDQFRCLTRLMVEYNNICWLKDLDPLKNITTLYELRLEGNPVCRIPLWDFYVIELCKNLVLLNGKVVRVKVKFKEELEYSDTYTNFDIPLVLYLEEEMLNNLFYTEIAYKIVNRVNSFNNLRTDNSKSKQNYYRKQMLEIIRKEFVNANKTDFINQIKAESPTQEVDQYLLYLEHLLLKKYIIFHKVFPKWNRLSHELFEKHQEGIKKFEQQVKQSASNTINHHSCTALSSTLASYELQSIGILTSDEITEHLSQYQDENIKGSLTLAAVASLSDSTNTTPTKSLTPKPTPLTISNISPKSISNSSSILKTKSNQSSSNNFSLSSYHPILSIDFDFSKENQLNIGCYNPKLETVEDFEFEVPEEDLQSFIDAIDESSTDSSDDREKDKELTFDNQMEREIVESETMSQTLQNNPRFKHDYEGFSSDSYRQQQQILDVNPIITTIPISDISGSDIYSYDGKVVSSGRNQVLKKISHIPNSFLGKKYFRLWKSKFVNKNSFKKNRRNLNVQSFISSESGNNNN</sequence>
<dbReference type="EMBL" id="JAPFFF010000037">
    <property type="protein sequence ID" value="KAK8842840.1"/>
    <property type="molecule type" value="Genomic_DNA"/>
</dbReference>
<comment type="similarity">
    <text evidence="5">Belongs to the U2 small nuclear ribonucleoprotein A family.</text>
</comment>
<evidence type="ECO:0000313" key="8">
    <source>
        <dbReference type="Proteomes" id="UP001470230"/>
    </source>
</evidence>
<dbReference type="InterPro" id="IPR032675">
    <property type="entry name" value="LRR_dom_sf"/>
</dbReference>
<comment type="caution">
    <text evidence="7">The sequence shown here is derived from an EMBL/GenBank/DDBJ whole genome shotgun (WGS) entry which is preliminary data.</text>
</comment>
<dbReference type="PANTHER" id="PTHR10552:SF6">
    <property type="entry name" value="U2 SMALL NUCLEAR RIBONUCLEOPROTEIN A"/>
    <property type="match status" value="1"/>
</dbReference>
<feature type="compositionally biased region" description="Low complexity" evidence="6">
    <location>
        <begin position="328"/>
        <end position="349"/>
    </location>
</feature>
<dbReference type="InterPro" id="IPR044640">
    <property type="entry name" value="RU2A"/>
</dbReference>